<dbReference type="STRING" id="930992.A0A0C9ZKZ9"/>
<proteinExistence type="inferred from homology"/>
<dbReference type="Pfam" id="PF01399">
    <property type="entry name" value="PCI"/>
    <property type="match status" value="1"/>
</dbReference>
<dbReference type="EMBL" id="KN835407">
    <property type="protein sequence ID" value="KIK38180.1"/>
    <property type="molecule type" value="Genomic_DNA"/>
</dbReference>
<dbReference type="GO" id="GO:0008180">
    <property type="term" value="C:COP9 signalosome"/>
    <property type="evidence" value="ECO:0007669"/>
    <property type="project" value="UniProtKB-KW"/>
</dbReference>
<dbReference type="PANTHER" id="PTHR15350:SF5">
    <property type="entry name" value="COP9 SIGNALOSOME COMPLEX SUBUNIT 7"/>
    <property type="match status" value="1"/>
</dbReference>
<dbReference type="AlphaFoldDB" id="A0A0C9ZKZ9"/>
<evidence type="ECO:0000256" key="1">
    <source>
        <dbReference type="ARBA" id="ARBA00008482"/>
    </source>
</evidence>
<keyword evidence="5" id="KW-1185">Reference proteome</keyword>
<protein>
    <recommendedName>
        <fullName evidence="3">PCI domain-containing protein</fullName>
    </recommendedName>
</protein>
<dbReference type="PANTHER" id="PTHR15350">
    <property type="entry name" value="COP9 SIGNALOSOME COMPLEX SUBUNIT 7/DENDRITIC CELL PROTEIN GA17"/>
    <property type="match status" value="1"/>
</dbReference>
<sequence length="276" mass="30705">MELGTNFAAKLEPFLLISKSAKGAAAAKLIQDATSAQGVFVFAELLELPNIQELANNEQHAPFFSLLQVFSYRTYKDYLANKDSLPQLNQAQIIKLKHLSIVSLAANRRILPYSLLLQELQMPTIRDLEDLIIDAIYLDILRGKLDQKEQQLEVEYTMGRDLEPGKAEAVLAALQTWASTTASVLSALDNKLAQIASYSAAVAVDNEEHDRAYNVILKDVSKDTKKRGPLTAGGNIMRGVVDLTDAMDVDEEPRMKGRKGMAVDAMIKQQRKRNRF</sequence>
<feature type="domain" description="PCI" evidence="3">
    <location>
        <begin position="1"/>
        <end position="159"/>
    </location>
</feature>
<dbReference type="PROSITE" id="PS50250">
    <property type="entry name" value="PCI"/>
    <property type="match status" value="1"/>
</dbReference>
<evidence type="ECO:0000313" key="5">
    <source>
        <dbReference type="Proteomes" id="UP000054485"/>
    </source>
</evidence>
<dbReference type="OrthoDB" id="10265275at2759"/>
<accession>A0A0C9ZKZ9</accession>
<evidence type="ECO:0000256" key="2">
    <source>
        <dbReference type="ARBA" id="ARBA00022790"/>
    </source>
</evidence>
<dbReference type="Pfam" id="PF22061">
    <property type="entry name" value="CSN7_HB_subdom"/>
    <property type="match status" value="1"/>
</dbReference>
<comment type="similarity">
    <text evidence="1">Belongs to the CSN7/EIF3M family. CSN7 subfamily.</text>
</comment>
<dbReference type="Proteomes" id="UP000054485">
    <property type="component" value="Unassembled WGS sequence"/>
</dbReference>
<name>A0A0C9ZKZ9_9AGAM</name>
<dbReference type="InParanoid" id="A0A0C9ZKZ9"/>
<keyword evidence="2" id="KW-0736">Signalosome</keyword>
<reference evidence="4 5" key="1">
    <citation type="submission" date="2014-04" db="EMBL/GenBank/DDBJ databases">
        <authorList>
            <consortium name="DOE Joint Genome Institute"/>
            <person name="Kuo A."/>
            <person name="Ruytinx J."/>
            <person name="Rineau F."/>
            <person name="Colpaert J."/>
            <person name="Kohler A."/>
            <person name="Nagy L.G."/>
            <person name="Floudas D."/>
            <person name="Copeland A."/>
            <person name="Barry K.W."/>
            <person name="Cichocki N."/>
            <person name="Veneault-Fourrey C."/>
            <person name="LaButti K."/>
            <person name="Lindquist E.A."/>
            <person name="Lipzen A."/>
            <person name="Lundell T."/>
            <person name="Morin E."/>
            <person name="Murat C."/>
            <person name="Sun H."/>
            <person name="Tunlid A."/>
            <person name="Henrissat B."/>
            <person name="Grigoriev I.V."/>
            <person name="Hibbett D.S."/>
            <person name="Martin F."/>
            <person name="Nordberg H.P."/>
            <person name="Cantor M.N."/>
            <person name="Hua S.X."/>
        </authorList>
    </citation>
    <scope>NUCLEOTIDE SEQUENCE [LARGE SCALE GENOMIC DNA]</scope>
    <source>
        <strain evidence="4 5">UH-Slu-Lm8-n1</strain>
    </source>
</reference>
<organism evidence="4 5">
    <name type="scientific">Suillus luteus UH-Slu-Lm8-n1</name>
    <dbReference type="NCBI Taxonomy" id="930992"/>
    <lineage>
        <taxon>Eukaryota</taxon>
        <taxon>Fungi</taxon>
        <taxon>Dikarya</taxon>
        <taxon>Basidiomycota</taxon>
        <taxon>Agaricomycotina</taxon>
        <taxon>Agaricomycetes</taxon>
        <taxon>Agaricomycetidae</taxon>
        <taxon>Boletales</taxon>
        <taxon>Suillineae</taxon>
        <taxon>Suillaceae</taxon>
        <taxon>Suillus</taxon>
    </lineage>
</organism>
<evidence type="ECO:0000313" key="4">
    <source>
        <dbReference type="EMBL" id="KIK38180.1"/>
    </source>
</evidence>
<dbReference type="InterPro" id="IPR000717">
    <property type="entry name" value="PCI_dom"/>
</dbReference>
<dbReference type="SMART" id="SM00088">
    <property type="entry name" value="PINT"/>
    <property type="match status" value="1"/>
</dbReference>
<gene>
    <name evidence="4" type="ORF">CY34DRAFT_809620</name>
</gene>
<reference evidence="5" key="2">
    <citation type="submission" date="2015-01" db="EMBL/GenBank/DDBJ databases">
        <title>Evolutionary Origins and Diversification of the Mycorrhizal Mutualists.</title>
        <authorList>
            <consortium name="DOE Joint Genome Institute"/>
            <consortium name="Mycorrhizal Genomics Consortium"/>
            <person name="Kohler A."/>
            <person name="Kuo A."/>
            <person name="Nagy L.G."/>
            <person name="Floudas D."/>
            <person name="Copeland A."/>
            <person name="Barry K.W."/>
            <person name="Cichocki N."/>
            <person name="Veneault-Fourrey C."/>
            <person name="LaButti K."/>
            <person name="Lindquist E.A."/>
            <person name="Lipzen A."/>
            <person name="Lundell T."/>
            <person name="Morin E."/>
            <person name="Murat C."/>
            <person name="Riley R."/>
            <person name="Ohm R."/>
            <person name="Sun H."/>
            <person name="Tunlid A."/>
            <person name="Henrissat B."/>
            <person name="Grigoriev I.V."/>
            <person name="Hibbett D.S."/>
            <person name="Martin F."/>
        </authorList>
    </citation>
    <scope>NUCLEOTIDE SEQUENCE [LARGE SCALE GENOMIC DNA]</scope>
    <source>
        <strain evidence="5">UH-Slu-Lm8-n1</strain>
    </source>
</reference>
<dbReference type="HOGENOM" id="CLU_054426_0_1_1"/>
<dbReference type="InterPro" id="IPR045237">
    <property type="entry name" value="COPS7/eIF3m"/>
</dbReference>
<evidence type="ECO:0000259" key="3">
    <source>
        <dbReference type="PROSITE" id="PS50250"/>
    </source>
</evidence>